<dbReference type="Proteomes" id="UP000216020">
    <property type="component" value="Unassembled WGS sequence"/>
</dbReference>
<name>A0A261SAR0_9BORD</name>
<sequence>MIRATQMVDRLQGMLAAGKDNVLLRYTLGKTYAEQENYEAATEHLRAALAFDDTYSVAWKWLGKARLGAGDRAGAREAWDRGLAAARERGDAQIVKELGVFLKRLDREEGGPGAG</sequence>
<dbReference type="InterPro" id="IPR011990">
    <property type="entry name" value="TPR-like_helical_dom_sf"/>
</dbReference>
<accession>A0A261SAR0</accession>
<dbReference type="InterPro" id="IPR019734">
    <property type="entry name" value="TPR_rpt"/>
</dbReference>
<protein>
    <submittedName>
        <fullName evidence="2">Uncharacterized protein</fullName>
    </submittedName>
</protein>
<dbReference type="AlphaFoldDB" id="A0A261SAR0"/>
<evidence type="ECO:0000313" key="2">
    <source>
        <dbReference type="EMBL" id="OZI34446.1"/>
    </source>
</evidence>
<dbReference type="PROSITE" id="PS50005">
    <property type="entry name" value="TPR"/>
    <property type="match status" value="1"/>
</dbReference>
<dbReference type="EMBL" id="NEVM01000002">
    <property type="protein sequence ID" value="OZI34446.1"/>
    <property type="molecule type" value="Genomic_DNA"/>
</dbReference>
<dbReference type="RefSeq" id="WP_179284005.1">
    <property type="nucleotide sequence ID" value="NZ_NEVM01000002.1"/>
</dbReference>
<proteinExistence type="predicted"/>
<evidence type="ECO:0000256" key="1">
    <source>
        <dbReference type="PROSITE-ProRule" id="PRU00339"/>
    </source>
</evidence>
<dbReference type="SUPFAM" id="SSF48452">
    <property type="entry name" value="TPR-like"/>
    <property type="match status" value="1"/>
</dbReference>
<dbReference type="SMART" id="SM00028">
    <property type="entry name" value="TPR"/>
    <property type="match status" value="2"/>
</dbReference>
<keyword evidence="3" id="KW-1185">Reference proteome</keyword>
<comment type="caution">
    <text evidence="2">The sequence shown here is derived from an EMBL/GenBank/DDBJ whole genome shotgun (WGS) entry which is preliminary data.</text>
</comment>
<evidence type="ECO:0000313" key="3">
    <source>
        <dbReference type="Proteomes" id="UP000216020"/>
    </source>
</evidence>
<gene>
    <name evidence="2" type="ORF">CAL29_13095</name>
</gene>
<dbReference type="Gene3D" id="1.25.40.10">
    <property type="entry name" value="Tetratricopeptide repeat domain"/>
    <property type="match status" value="1"/>
</dbReference>
<reference evidence="3" key="1">
    <citation type="submission" date="2017-05" db="EMBL/GenBank/DDBJ databases">
        <title>Complete and WGS of Bordetella genogroups.</title>
        <authorList>
            <person name="Spilker T."/>
            <person name="Lipuma J."/>
        </authorList>
    </citation>
    <scope>NUCLEOTIDE SEQUENCE [LARGE SCALE GENOMIC DNA]</scope>
    <source>
        <strain evidence="3">AU16122</strain>
    </source>
</reference>
<feature type="repeat" description="TPR" evidence="1">
    <location>
        <begin position="22"/>
        <end position="55"/>
    </location>
</feature>
<organism evidence="2 3">
    <name type="scientific">Bordetella genomosp. 10</name>
    <dbReference type="NCBI Taxonomy" id="1416804"/>
    <lineage>
        <taxon>Bacteria</taxon>
        <taxon>Pseudomonadati</taxon>
        <taxon>Pseudomonadota</taxon>
        <taxon>Betaproteobacteria</taxon>
        <taxon>Burkholderiales</taxon>
        <taxon>Alcaligenaceae</taxon>
        <taxon>Bordetella</taxon>
    </lineage>
</organism>
<keyword evidence="1" id="KW-0802">TPR repeat</keyword>